<dbReference type="Pfam" id="PF00496">
    <property type="entry name" value="SBP_bac_5"/>
    <property type="match status" value="1"/>
</dbReference>
<dbReference type="RefSeq" id="WP_147655078.1">
    <property type="nucleotide sequence ID" value="NZ_BMFM01000001.1"/>
</dbReference>
<dbReference type="FunFam" id="3.10.105.10:FF:000001">
    <property type="entry name" value="Oligopeptide ABC transporter, oligopeptide-binding protein"/>
    <property type="match status" value="1"/>
</dbReference>
<dbReference type="Gene3D" id="3.10.105.10">
    <property type="entry name" value="Dipeptide-binding Protein, Domain 3"/>
    <property type="match status" value="1"/>
</dbReference>
<dbReference type="PANTHER" id="PTHR30290">
    <property type="entry name" value="PERIPLASMIC BINDING COMPONENT OF ABC TRANSPORTER"/>
    <property type="match status" value="1"/>
</dbReference>
<comment type="similarity">
    <text evidence="2">Belongs to the bacterial solute-binding protein 5 family.</text>
</comment>
<sequence length="529" mass="58605">MMKRLLPLMTAALLATAAPAWAAGELTYVVNNESAQFDPSTTAETFALPVIGNSFEGLVKFAEDGSVVPALAEKWEVSEDGLTYTFHLRDDAKWSDGKPVTAGDFVYAWKRVLTPAAGAKNAPILYAIAGAEEFFNDPSKESGLQVKAVDDKTLSFTLKQRLPYLMQILPFSVFYPVREDIVSADPDGWTRKPETYIGTGPFRVSAMKFGESIVLEKNPNYYDAANVSLDKVTLRLIPEQATALAAYEAGDVDGIEAVPAPEIPRLSSEEGNGFMVVPALGTTYAFFNPHQKPLDDVRVRQALSMAIDREEIVEFVLQSADQPAIALVPPGMTLAGEDFRDGTDNFGLSTTADVEGAQKLLADAGYPNGEGFPATVFMTYSSPPIEKLLEAIQQMWKKNLNIDVKIQASEWQVFYPEVQKVEYQIAQMGWGADYPHPMTFLENFVTGSPNNLANWSNPDYDKLIEDSKATNDEKVSLDDMRKAEAIMMNDHVILPQYHRNNYMMMKPYVKGFWRSALNQPYFSGVTIEK</sequence>
<organism evidence="5 6">
    <name type="scientific">Paradevosia tibetensis</name>
    <dbReference type="NCBI Taxonomy" id="1447062"/>
    <lineage>
        <taxon>Bacteria</taxon>
        <taxon>Pseudomonadati</taxon>
        <taxon>Pseudomonadota</taxon>
        <taxon>Alphaproteobacteria</taxon>
        <taxon>Hyphomicrobiales</taxon>
        <taxon>Devosiaceae</taxon>
        <taxon>Paradevosia</taxon>
    </lineage>
</organism>
<dbReference type="AlphaFoldDB" id="A0A5B9DJ00"/>
<dbReference type="PROSITE" id="PS01040">
    <property type="entry name" value="SBP_BACTERIAL_5"/>
    <property type="match status" value="1"/>
</dbReference>
<name>A0A5B9DJ00_9HYPH</name>
<reference evidence="5 6" key="1">
    <citation type="journal article" date="2015" name="Int. J. Syst. Evol. Microbiol.">
        <title>Youhaiella tibetensis gen. nov., sp. nov., isolated from subsurface sediment.</title>
        <authorList>
            <person name="Wang Y.X."/>
            <person name="Huang F.Q."/>
            <person name="Nogi Y."/>
            <person name="Pang S.J."/>
            <person name="Wang P.K."/>
            <person name="Lv J."/>
        </authorList>
    </citation>
    <scope>NUCLEOTIDE SEQUENCE [LARGE SCALE GENOMIC DNA]</scope>
    <source>
        <strain evidence="6">fig4</strain>
    </source>
</reference>
<dbReference type="PIRSF" id="PIRSF002741">
    <property type="entry name" value="MppA"/>
    <property type="match status" value="1"/>
</dbReference>
<dbReference type="InterPro" id="IPR000914">
    <property type="entry name" value="SBP_5_dom"/>
</dbReference>
<evidence type="ECO:0000256" key="2">
    <source>
        <dbReference type="ARBA" id="ARBA00005695"/>
    </source>
</evidence>
<keyword evidence="3" id="KW-0813">Transport</keyword>
<dbReference type="InterPro" id="IPR030678">
    <property type="entry name" value="Peptide/Ni-bd"/>
</dbReference>
<dbReference type="GO" id="GO:1904680">
    <property type="term" value="F:peptide transmembrane transporter activity"/>
    <property type="evidence" value="ECO:0007669"/>
    <property type="project" value="TreeGrafter"/>
</dbReference>
<dbReference type="FunFam" id="3.90.76.10:FF:000001">
    <property type="entry name" value="Oligopeptide ABC transporter substrate-binding protein"/>
    <property type="match status" value="1"/>
</dbReference>
<evidence type="ECO:0000313" key="6">
    <source>
        <dbReference type="Proteomes" id="UP000321062"/>
    </source>
</evidence>
<dbReference type="CDD" id="cd08504">
    <property type="entry name" value="PBP2_OppA"/>
    <property type="match status" value="1"/>
</dbReference>
<evidence type="ECO:0000256" key="3">
    <source>
        <dbReference type="ARBA" id="ARBA00022448"/>
    </source>
</evidence>
<dbReference type="InterPro" id="IPR039424">
    <property type="entry name" value="SBP_5"/>
</dbReference>
<dbReference type="GO" id="GO:0043190">
    <property type="term" value="C:ATP-binding cassette (ABC) transporter complex"/>
    <property type="evidence" value="ECO:0007669"/>
    <property type="project" value="InterPro"/>
</dbReference>
<accession>A0A5B9DJ00</accession>
<dbReference type="KEGG" id="yti:FNA67_03390"/>
<dbReference type="Gene3D" id="3.90.76.10">
    <property type="entry name" value="Dipeptide-binding Protein, Domain 1"/>
    <property type="match status" value="1"/>
</dbReference>
<dbReference type="InterPro" id="IPR023765">
    <property type="entry name" value="SBP_5_CS"/>
</dbReference>
<evidence type="ECO:0000313" key="5">
    <source>
        <dbReference type="EMBL" id="QEE19271.1"/>
    </source>
</evidence>
<dbReference type="Gene3D" id="3.40.190.10">
    <property type="entry name" value="Periplasmic binding protein-like II"/>
    <property type="match status" value="1"/>
</dbReference>
<dbReference type="GO" id="GO:0015833">
    <property type="term" value="P:peptide transport"/>
    <property type="evidence" value="ECO:0007669"/>
    <property type="project" value="TreeGrafter"/>
</dbReference>
<keyword evidence="4" id="KW-0732">Signal</keyword>
<dbReference type="GO" id="GO:0030288">
    <property type="term" value="C:outer membrane-bounded periplasmic space"/>
    <property type="evidence" value="ECO:0007669"/>
    <property type="project" value="UniProtKB-ARBA"/>
</dbReference>
<evidence type="ECO:0000256" key="1">
    <source>
        <dbReference type="ARBA" id="ARBA00004418"/>
    </source>
</evidence>
<dbReference type="SUPFAM" id="SSF53850">
    <property type="entry name" value="Periplasmic binding protein-like II"/>
    <property type="match status" value="1"/>
</dbReference>
<dbReference type="Proteomes" id="UP000321062">
    <property type="component" value="Chromosome"/>
</dbReference>
<keyword evidence="6" id="KW-1185">Reference proteome</keyword>
<dbReference type="PANTHER" id="PTHR30290:SF10">
    <property type="entry name" value="PERIPLASMIC OLIGOPEPTIDE-BINDING PROTEIN-RELATED"/>
    <property type="match status" value="1"/>
</dbReference>
<dbReference type="OrthoDB" id="9803988at2"/>
<protein>
    <submittedName>
        <fullName evidence="5">Peptide ABC transporter substrate-binding protein</fullName>
    </submittedName>
</protein>
<comment type="subcellular location">
    <subcellularLocation>
        <location evidence="1">Periplasm</location>
    </subcellularLocation>
</comment>
<proteinExistence type="inferred from homology"/>
<dbReference type="EMBL" id="CP041690">
    <property type="protein sequence ID" value="QEE19271.1"/>
    <property type="molecule type" value="Genomic_DNA"/>
</dbReference>
<evidence type="ECO:0000256" key="4">
    <source>
        <dbReference type="ARBA" id="ARBA00022729"/>
    </source>
</evidence>
<gene>
    <name evidence="5" type="ORF">FNA67_03390</name>
</gene>